<dbReference type="HOGENOM" id="CLU_685252_0_0_1"/>
<sequence>MIAKDTGCETNDENEIEAKVEKLVKDLVKDLVKEQKSHSQRNFSSNQYKLYQNPIPSYTFDQVRTINNLTNSVKELEVLNTKLKRQIRRYVEAHNEETINNLPNLIIKLKHKCVSLDMDLENCQKAIDHSKRKIVKLNLQIDESKSILANFGKVETDLKQKLELLDNSLSLSIERIYETKEEIRHILKKYVLLINEIIPIKQVSCTSLFSIMGFEFPQSFKALKEVCYYNQLSLKNVYYGPHFDTTVQLHEFNISQINASLGLIAQVLIILAKICSVSLTYKMVLMGNVSYIVEDVNTYPILGKRPNVKNLANGKFQCQETFGFPLFYDLKDVNNENILTTQGSIIMNQEFEYALSLLSRNIRQLISYTKEDIYNADINSVPVESLDDLLWSLTYLELLMTV</sequence>
<keyword evidence="1 2" id="KW-0175">Coiled coil</keyword>
<evidence type="ECO:0000313" key="3">
    <source>
        <dbReference type="EMBL" id="EDK44993.1"/>
    </source>
</evidence>
<evidence type="ECO:0000256" key="1">
    <source>
        <dbReference type="ARBA" id="ARBA00023054"/>
    </source>
</evidence>
<dbReference type="InParanoid" id="A5E0N5"/>
<gene>
    <name evidence="3" type="ORF">LELG_03172</name>
</gene>
<dbReference type="Proteomes" id="UP000001996">
    <property type="component" value="Unassembled WGS sequence"/>
</dbReference>
<dbReference type="KEGG" id="lel:PVL30_002668"/>
<dbReference type="PANTHER" id="PTHR15157">
    <property type="entry name" value="UV RADIATION RESISTANCE-ASSOCIATED GENE PROTEIN"/>
    <property type="match status" value="1"/>
</dbReference>
<dbReference type="PANTHER" id="PTHR15157:SF5">
    <property type="entry name" value="UV RADIATION RESISTANCE-ASSOCIATED GENE PROTEIN"/>
    <property type="match status" value="1"/>
</dbReference>
<dbReference type="GO" id="GO:0005768">
    <property type="term" value="C:endosome"/>
    <property type="evidence" value="ECO:0007669"/>
    <property type="project" value="TreeGrafter"/>
</dbReference>
<proteinExistence type="predicted"/>
<dbReference type="AlphaFoldDB" id="A5E0N5"/>
<dbReference type="eggNOG" id="ENOG502RS0Z">
    <property type="taxonomic scope" value="Eukaryota"/>
</dbReference>
<dbReference type="OMA" id="MNQEFEY"/>
<dbReference type="GO" id="GO:0035493">
    <property type="term" value="P:SNARE complex assembly"/>
    <property type="evidence" value="ECO:0007669"/>
    <property type="project" value="TreeGrafter"/>
</dbReference>
<dbReference type="GO" id="GO:0000149">
    <property type="term" value="F:SNARE binding"/>
    <property type="evidence" value="ECO:0007669"/>
    <property type="project" value="TreeGrafter"/>
</dbReference>
<evidence type="ECO:0000256" key="2">
    <source>
        <dbReference type="SAM" id="Coils"/>
    </source>
</evidence>
<dbReference type="GO" id="GO:0000323">
    <property type="term" value="C:lytic vacuole"/>
    <property type="evidence" value="ECO:0007669"/>
    <property type="project" value="TreeGrafter"/>
</dbReference>
<dbReference type="VEuPathDB" id="FungiDB:LELG_03172"/>
<accession>A5E0N5</accession>
<name>A5E0N5_LODEL</name>
<dbReference type="EMBL" id="CH981527">
    <property type="protein sequence ID" value="EDK44993.1"/>
    <property type="molecule type" value="Genomic_DNA"/>
</dbReference>
<evidence type="ECO:0000313" key="4">
    <source>
        <dbReference type="Proteomes" id="UP000001996"/>
    </source>
</evidence>
<dbReference type="OrthoDB" id="72772at2759"/>
<protein>
    <submittedName>
        <fullName evidence="3">Uncharacterized protein</fullName>
    </submittedName>
</protein>
<keyword evidence="4" id="KW-1185">Reference proteome</keyword>
<reference evidence="3 4" key="1">
    <citation type="journal article" date="2009" name="Nature">
        <title>Evolution of pathogenicity and sexual reproduction in eight Candida genomes.</title>
        <authorList>
            <person name="Butler G."/>
            <person name="Rasmussen M.D."/>
            <person name="Lin M.F."/>
            <person name="Santos M.A."/>
            <person name="Sakthikumar S."/>
            <person name="Munro C.A."/>
            <person name="Rheinbay E."/>
            <person name="Grabherr M."/>
            <person name="Forche A."/>
            <person name="Reedy J.L."/>
            <person name="Agrafioti I."/>
            <person name="Arnaud M.B."/>
            <person name="Bates S."/>
            <person name="Brown A.J."/>
            <person name="Brunke S."/>
            <person name="Costanzo M.C."/>
            <person name="Fitzpatrick D.A."/>
            <person name="de Groot P.W."/>
            <person name="Harris D."/>
            <person name="Hoyer L.L."/>
            <person name="Hube B."/>
            <person name="Klis F.M."/>
            <person name="Kodira C."/>
            <person name="Lennard N."/>
            <person name="Logue M.E."/>
            <person name="Martin R."/>
            <person name="Neiman A.M."/>
            <person name="Nikolaou E."/>
            <person name="Quail M.A."/>
            <person name="Quinn J."/>
            <person name="Santos M.C."/>
            <person name="Schmitzberger F.F."/>
            <person name="Sherlock G."/>
            <person name="Shah P."/>
            <person name="Silverstein K.A."/>
            <person name="Skrzypek M.S."/>
            <person name="Soll D."/>
            <person name="Staggs R."/>
            <person name="Stansfield I."/>
            <person name="Stumpf M.P."/>
            <person name="Sudbery P.E."/>
            <person name="Srikantha T."/>
            <person name="Zeng Q."/>
            <person name="Berman J."/>
            <person name="Berriman M."/>
            <person name="Heitman J."/>
            <person name="Gow N.A."/>
            <person name="Lorenz M.C."/>
            <person name="Birren B.W."/>
            <person name="Kellis M."/>
            <person name="Cuomo C.A."/>
        </authorList>
    </citation>
    <scope>NUCLEOTIDE SEQUENCE [LARGE SCALE GENOMIC DNA]</scope>
    <source>
        <strain evidence="4">ATCC 11503 / BCRC 21390 / CBS 2605 / JCM 1781 / NBRC 1676 / NRRL YB-4239</strain>
    </source>
</reference>
<feature type="coiled-coil region" evidence="2">
    <location>
        <begin position="66"/>
        <end position="96"/>
    </location>
</feature>
<dbReference type="GeneID" id="5232685"/>
<organism evidence="3 4">
    <name type="scientific">Lodderomyces elongisporus (strain ATCC 11503 / CBS 2605 / JCM 1781 / NBRC 1676 / NRRL YB-4239)</name>
    <name type="common">Yeast</name>
    <name type="synonym">Saccharomyces elongisporus</name>
    <dbReference type="NCBI Taxonomy" id="379508"/>
    <lineage>
        <taxon>Eukaryota</taxon>
        <taxon>Fungi</taxon>
        <taxon>Dikarya</taxon>
        <taxon>Ascomycota</taxon>
        <taxon>Saccharomycotina</taxon>
        <taxon>Pichiomycetes</taxon>
        <taxon>Debaryomycetaceae</taxon>
        <taxon>Candida/Lodderomyces clade</taxon>
        <taxon>Lodderomyces</taxon>
    </lineage>
</organism>
<dbReference type="STRING" id="379508.A5E0N5"/>